<reference evidence="3 4" key="1">
    <citation type="submission" date="2018-04" db="EMBL/GenBank/DDBJ databases">
        <title>Genomic Encyclopedia of Archaeal and Bacterial Type Strains, Phase II (KMG-II): from individual species to whole genera.</title>
        <authorList>
            <person name="Goeker M."/>
        </authorList>
    </citation>
    <scope>NUCLEOTIDE SEQUENCE [LARGE SCALE GENOMIC DNA]</scope>
    <source>
        <strain evidence="3 4">DSM 28823</strain>
    </source>
</reference>
<accession>A0A2T5C3Y3</accession>
<dbReference type="EMBL" id="QAAD01000004">
    <property type="protein sequence ID" value="PTN09521.1"/>
    <property type="molecule type" value="Genomic_DNA"/>
</dbReference>
<dbReference type="GO" id="GO:0016625">
    <property type="term" value="F:oxidoreductase activity, acting on the aldehyde or oxo group of donors, iron-sulfur protein as acceptor"/>
    <property type="evidence" value="ECO:0007669"/>
    <property type="project" value="UniProtKB-ARBA"/>
</dbReference>
<keyword evidence="1" id="KW-0560">Oxidoreductase</keyword>
<evidence type="ECO:0000313" key="3">
    <source>
        <dbReference type="EMBL" id="PTN09521.1"/>
    </source>
</evidence>
<dbReference type="AlphaFoldDB" id="A0A2T5C3Y3"/>
<sequence length="357" mass="39151">MAEFNYTAKDFKSENEVRWCPGCGDYAIMNAVQRTMAEMNIPHEKFAVISGIGCSSRFPYYMSTFGFHSIHGRATAIASGVKTANPDLNVWVITGDGDSLAIGGNHFIHLVRRNIDVNLVLFNNKIYGLTKGQYSPTSDRGVVTKTSPFGTVEDPFIPGQLVLGASGNFFARAVDGNVKHTQEVLKLAAEHEGTSVVEVLQNCVIFNDGIHAEIADPKFRNERQLFLEHGKPMLFGNESEKGLVFENGKLKVVTIGTDGYTLGDILVHDAKTADPTLHLALINMALPEFPVAMGVIRSVDAPVYDQAVRSQIETVQASRKISNVDELLRSGNTWKVDEESSSEPVPFFLKKCPLKDA</sequence>
<evidence type="ECO:0000256" key="1">
    <source>
        <dbReference type="ARBA" id="ARBA00023002"/>
    </source>
</evidence>
<dbReference type="PANTHER" id="PTHR48084:SF4">
    <property type="entry name" value="2-OXOGLUTARATE OXIDOREDUCTASE SUBUNIT KORB"/>
    <property type="match status" value="1"/>
</dbReference>
<name>A0A2T5C3Y3_9BACT</name>
<dbReference type="CDD" id="cd03375">
    <property type="entry name" value="TPP_OGFOR"/>
    <property type="match status" value="1"/>
</dbReference>
<gene>
    <name evidence="3" type="ORF">C8N47_10466</name>
</gene>
<dbReference type="Proteomes" id="UP000243525">
    <property type="component" value="Unassembled WGS sequence"/>
</dbReference>
<organism evidence="3 4">
    <name type="scientific">Mangrovibacterium marinum</name>
    <dbReference type="NCBI Taxonomy" id="1639118"/>
    <lineage>
        <taxon>Bacteria</taxon>
        <taxon>Pseudomonadati</taxon>
        <taxon>Bacteroidota</taxon>
        <taxon>Bacteroidia</taxon>
        <taxon>Marinilabiliales</taxon>
        <taxon>Prolixibacteraceae</taxon>
        <taxon>Mangrovibacterium</taxon>
    </lineage>
</organism>
<dbReference type="InterPro" id="IPR011766">
    <property type="entry name" value="TPP_enzyme_TPP-bd"/>
</dbReference>
<dbReference type="PANTHER" id="PTHR48084">
    <property type="entry name" value="2-OXOGLUTARATE OXIDOREDUCTASE SUBUNIT KORB-RELATED"/>
    <property type="match status" value="1"/>
</dbReference>
<comment type="caution">
    <text evidence="3">The sequence shown here is derived from an EMBL/GenBank/DDBJ whole genome shotgun (WGS) entry which is preliminary data.</text>
</comment>
<evidence type="ECO:0000259" key="2">
    <source>
        <dbReference type="Pfam" id="PF02775"/>
    </source>
</evidence>
<keyword evidence="4" id="KW-1185">Reference proteome</keyword>
<dbReference type="SUPFAM" id="SSF52518">
    <property type="entry name" value="Thiamin diphosphate-binding fold (THDP-binding)"/>
    <property type="match status" value="1"/>
</dbReference>
<proteinExistence type="predicted"/>
<dbReference type="GO" id="GO:0045333">
    <property type="term" value="P:cellular respiration"/>
    <property type="evidence" value="ECO:0007669"/>
    <property type="project" value="UniProtKB-ARBA"/>
</dbReference>
<dbReference type="InterPro" id="IPR029061">
    <property type="entry name" value="THDP-binding"/>
</dbReference>
<dbReference type="InterPro" id="IPR051457">
    <property type="entry name" value="2-oxoacid:Fd_oxidoreductase"/>
</dbReference>
<dbReference type="Pfam" id="PF02775">
    <property type="entry name" value="TPP_enzyme_C"/>
    <property type="match status" value="1"/>
</dbReference>
<dbReference type="Gene3D" id="3.40.50.970">
    <property type="match status" value="1"/>
</dbReference>
<dbReference type="GO" id="GO:0030976">
    <property type="term" value="F:thiamine pyrophosphate binding"/>
    <property type="evidence" value="ECO:0007669"/>
    <property type="project" value="InterPro"/>
</dbReference>
<protein>
    <submittedName>
        <fullName evidence="3">2-oxoglutarate ferredoxin oxidoreductase subunit beta</fullName>
    </submittedName>
</protein>
<dbReference type="OrthoDB" id="9775140at2"/>
<dbReference type="GO" id="GO:0044281">
    <property type="term" value="P:small molecule metabolic process"/>
    <property type="evidence" value="ECO:0007669"/>
    <property type="project" value="UniProtKB-ARBA"/>
</dbReference>
<evidence type="ECO:0000313" key="4">
    <source>
        <dbReference type="Proteomes" id="UP000243525"/>
    </source>
</evidence>
<feature type="domain" description="Thiamine pyrophosphate enzyme TPP-binding" evidence="2">
    <location>
        <begin position="52"/>
        <end position="199"/>
    </location>
</feature>
<dbReference type="RefSeq" id="WP_107821430.1">
    <property type="nucleotide sequence ID" value="NZ_OY782574.1"/>
</dbReference>